<dbReference type="Gene3D" id="3.20.20.70">
    <property type="entry name" value="Aldolase class I"/>
    <property type="match status" value="1"/>
</dbReference>
<sequence>MGNVKFRDDKKKPLILGKLGWCSWNAFLTNLNEEKMVSVIEGIIKRGVKLGYVIIDDGWQELNDKKALDSLDPDKKKFPKGFDVKRIKDLGIEDVGLWHTINLYWNGFSENVKNDLSEGEKVDNSYQLPQDVNKALKAYIKFHQKLKADGFSFIKVDNQWVLRKLYTLTENIQTALQFSGYVNDLDILNCMSMVPECYTNYSISNVMRTSNDYIPNWKDAGKLHLLFNAYNSLFFSNIVYPDYDMFVSYDPYALSHLIMRIFSGGPVYITDKDPEKTNVELLNKAMISGKLLTVDYPGLITKDIIFSNPFVEDKLLKIASKANGIPVIAAVNVNKDGKRIVDTLRAEDLPYTVDKSMMYYKVIKEEHGYLEDLKIDLGEMESEIIVLGKKGTPIGLKEYLLPPSTMKDGQTLASGTLIILNDEVKEVKVREGTKIDFVI</sequence>
<dbReference type="PANTHER" id="PTHR31268">
    <property type="match status" value="1"/>
</dbReference>
<evidence type="ECO:0000256" key="1">
    <source>
        <dbReference type="ARBA" id="ARBA00023277"/>
    </source>
</evidence>
<dbReference type="InterPro" id="IPR017853">
    <property type="entry name" value="GH"/>
</dbReference>
<dbReference type="InterPro" id="IPR013785">
    <property type="entry name" value="Aldolase_TIM"/>
</dbReference>
<dbReference type="AlphaFoldDB" id="A0A2U9ID17"/>
<organism evidence="2 3">
    <name type="scientific">Acidianus brierleyi</name>
    <dbReference type="NCBI Taxonomy" id="41673"/>
    <lineage>
        <taxon>Archaea</taxon>
        <taxon>Thermoproteota</taxon>
        <taxon>Thermoprotei</taxon>
        <taxon>Sulfolobales</taxon>
        <taxon>Sulfolobaceae</taxon>
        <taxon>Acidianus</taxon>
    </lineage>
</organism>
<evidence type="ECO:0008006" key="4">
    <source>
        <dbReference type="Google" id="ProtNLM"/>
    </source>
</evidence>
<protein>
    <recommendedName>
        <fullName evidence="4">Alpha-galactosidase</fullName>
    </recommendedName>
</protein>
<dbReference type="Pfam" id="PF05691">
    <property type="entry name" value="Raffinose_syn"/>
    <property type="match status" value="2"/>
</dbReference>
<evidence type="ECO:0000313" key="2">
    <source>
        <dbReference type="EMBL" id="AWR93921.1"/>
    </source>
</evidence>
<keyword evidence="1" id="KW-0119">Carbohydrate metabolism</keyword>
<name>A0A2U9ID17_9CREN</name>
<keyword evidence="3" id="KW-1185">Reference proteome</keyword>
<evidence type="ECO:0000313" key="3">
    <source>
        <dbReference type="Proteomes" id="UP000248044"/>
    </source>
</evidence>
<reference evidence="2 3" key="1">
    <citation type="submission" date="2018-05" db="EMBL/GenBank/DDBJ databases">
        <title>Complete Genome Sequences of Extremely Thermoacidophilic, Metal-Mobilizing Type-Strain Members of the Archaeal Family Sulfolobaceae: Acidianus brierleyi DSM-1651T, Acidianus sulfidivorans DSM-18786T, Metallosphaera hakonensis DSM-7519T, and Metallosphaera prunae DSM-10039T.</title>
        <authorList>
            <person name="Counts J.A."/>
            <person name="Kelly R.M."/>
        </authorList>
    </citation>
    <scope>NUCLEOTIDE SEQUENCE [LARGE SCALE GENOMIC DNA]</scope>
    <source>
        <strain evidence="2 3">DSM 1651</strain>
    </source>
</reference>
<proteinExistence type="predicted"/>
<dbReference type="InterPro" id="IPR008811">
    <property type="entry name" value="Glycosyl_hydrolases_36"/>
</dbReference>
<dbReference type="PANTHER" id="PTHR31268:SF32">
    <property type="entry name" value="GALACTINOL--SUCROSE GALACTOSYLTRANSFERASE 2-RELATED"/>
    <property type="match status" value="1"/>
</dbReference>
<dbReference type="Proteomes" id="UP000248044">
    <property type="component" value="Chromosome"/>
</dbReference>
<accession>A0A2U9ID17</accession>
<dbReference type="SUPFAM" id="SSF51445">
    <property type="entry name" value="(Trans)glycosidases"/>
    <property type="match status" value="1"/>
</dbReference>
<dbReference type="KEGG" id="abri:DFR85_04095"/>
<gene>
    <name evidence="2" type="ORF">DFR85_04095</name>
</gene>
<dbReference type="EMBL" id="CP029289">
    <property type="protein sequence ID" value="AWR93921.1"/>
    <property type="molecule type" value="Genomic_DNA"/>
</dbReference>